<dbReference type="CDD" id="cd03300">
    <property type="entry name" value="ABC_PotA_N"/>
    <property type="match status" value="1"/>
</dbReference>
<evidence type="ECO:0000313" key="10">
    <source>
        <dbReference type="Proteomes" id="UP000029986"/>
    </source>
</evidence>
<evidence type="ECO:0000256" key="7">
    <source>
        <dbReference type="RuleBase" id="RU364083"/>
    </source>
</evidence>
<dbReference type="SUPFAM" id="SSF52540">
    <property type="entry name" value="P-loop containing nucleoside triphosphate hydrolases"/>
    <property type="match status" value="1"/>
</dbReference>
<keyword evidence="6 7" id="KW-0472">Membrane</keyword>
<dbReference type="GO" id="GO:0016887">
    <property type="term" value="F:ATP hydrolysis activity"/>
    <property type="evidence" value="ECO:0007669"/>
    <property type="project" value="InterPro"/>
</dbReference>
<comment type="catalytic activity">
    <reaction evidence="7">
        <text>ATP + H2O + polyamine-[polyamine-binding protein]Side 1 = ADP + phosphate + polyamineSide 2 + [polyamine-binding protein]Side 1.</text>
        <dbReference type="EC" id="7.6.2.11"/>
    </reaction>
</comment>
<dbReference type="OrthoDB" id="9802264at2"/>
<evidence type="ECO:0000313" key="9">
    <source>
        <dbReference type="EMBL" id="AIU72724.1"/>
    </source>
</evidence>
<dbReference type="InterPro" id="IPR003593">
    <property type="entry name" value="AAA+_ATPase"/>
</dbReference>
<dbReference type="Pfam" id="PF08402">
    <property type="entry name" value="TOBE_2"/>
    <property type="match status" value="1"/>
</dbReference>
<dbReference type="Proteomes" id="UP000029986">
    <property type="component" value="Chromosome"/>
</dbReference>
<dbReference type="PROSITE" id="PS50893">
    <property type="entry name" value="ABC_TRANSPORTER_2"/>
    <property type="match status" value="1"/>
</dbReference>
<dbReference type="NCBIfam" id="NF006987">
    <property type="entry name" value="PRK09452.1"/>
    <property type="match status" value="1"/>
</dbReference>
<evidence type="ECO:0000259" key="8">
    <source>
        <dbReference type="PROSITE" id="PS50893"/>
    </source>
</evidence>
<dbReference type="GO" id="GO:0043190">
    <property type="term" value="C:ATP-binding cassette (ABC) transporter complex"/>
    <property type="evidence" value="ECO:0007669"/>
    <property type="project" value="InterPro"/>
</dbReference>
<dbReference type="NCBIfam" id="TIGR01187">
    <property type="entry name" value="potA"/>
    <property type="match status" value="1"/>
</dbReference>
<keyword evidence="10" id="KW-1185">Reference proteome</keyword>
<dbReference type="SUPFAM" id="SSF50331">
    <property type="entry name" value="MOP-like"/>
    <property type="match status" value="1"/>
</dbReference>
<evidence type="ECO:0000256" key="5">
    <source>
        <dbReference type="ARBA" id="ARBA00022967"/>
    </source>
</evidence>
<proteinExistence type="inferred from homology"/>
<feature type="domain" description="ABC transporter" evidence="8">
    <location>
        <begin position="17"/>
        <end position="247"/>
    </location>
</feature>
<keyword evidence="4 7" id="KW-0067">ATP-binding</keyword>
<keyword evidence="1 7" id="KW-0813">Transport</keyword>
<keyword evidence="3 7" id="KW-0547">Nucleotide-binding</keyword>
<dbReference type="InterPro" id="IPR003439">
    <property type="entry name" value="ABC_transporter-like_ATP-bd"/>
</dbReference>
<dbReference type="PANTHER" id="PTHR42781:SF4">
    <property type="entry name" value="SPERMIDINE_PUTRESCINE IMPORT ATP-BINDING PROTEIN POTA"/>
    <property type="match status" value="1"/>
</dbReference>
<dbReference type="PATRIC" id="fig|1453496.5.peg.2060"/>
<dbReference type="SMART" id="SM00382">
    <property type="entry name" value="AAA"/>
    <property type="match status" value="1"/>
</dbReference>
<dbReference type="InterPro" id="IPR050093">
    <property type="entry name" value="ABC_SmlMolc_Importer"/>
</dbReference>
<organism evidence="9 10">
    <name type="scientific">Hafnia alvei FB1</name>
    <dbReference type="NCBI Taxonomy" id="1453496"/>
    <lineage>
        <taxon>Bacteria</taxon>
        <taxon>Pseudomonadati</taxon>
        <taxon>Pseudomonadota</taxon>
        <taxon>Gammaproteobacteria</taxon>
        <taxon>Enterobacterales</taxon>
        <taxon>Hafniaceae</taxon>
        <taxon>Hafnia</taxon>
    </lineage>
</organism>
<dbReference type="PROSITE" id="PS00211">
    <property type="entry name" value="ABC_TRANSPORTER_1"/>
    <property type="match status" value="1"/>
</dbReference>
<accession>A0A097R1X0</accession>
<dbReference type="InterPro" id="IPR013611">
    <property type="entry name" value="Transp-assoc_OB_typ2"/>
</dbReference>
<comment type="subunit">
    <text evidence="7">The complex is composed of two ATP-binding proteins (PotA), two transmembrane proteins (PotB and PotC) and a solute-binding protein (PotD).</text>
</comment>
<keyword evidence="2 7" id="KW-1003">Cell membrane</keyword>
<dbReference type="GO" id="GO:0005524">
    <property type="term" value="F:ATP binding"/>
    <property type="evidence" value="ECO:0007669"/>
    <property type="project" value="UniProtKB-KW"/>
</dbReference>
<evidence type="ECO:0000256" key="1">
    <source>
        <dbReference type="ARBA" id="ARBA00022448"/>
    </source>
</evidence>
<dbReference type="EC" id="7.6.2.11" evidence="7"/>
<evidence type="ECO:0000256" key="4">
    <source>
        <dbReference type="ARBA" id="ARBA00022840"/>
    </source>
</evidence>
<dbReference type="InterPro" id="IPR017871">
    <property type="entry name" value="ABC_transporter-like_CS"/>
</dbReference>
<dbReference type="InterPro" id="IPR017879">
    <property type="entry name" value="PotA_ATP-bd"/>
</dbReference>
<name>A0A097R1X0_HAFAL</name>
<dbReference type="Pfam" id="PF00005">
    <property type="entry name" value="ABC_tran"/>
    <property type="match status" value="1"/>
</dbReference>
<protein>
    <recommendedName>
        <fullName evidence="7">Spermidine/putrescine import ATP-binding protein PotA</fullName>
        <ecNumber evidence="7">7.6.2.11</ecNumber>
    </recommendedName>
</protein>
<comment type="similarity">
    <text evidence="7">Belongs to the ABC transporter superfamily. Spermidine/putrescine importer (TC 3.A.1.11.1) family.</text>
</comment>
<dbReference type="KEGG" id="hav:AT03_10245"/>
<dbReference type="Gene3D" id="3.40.50.300">
    <property type="entry name" value="P-loop containing nucleotide triphosphate hydrolases"/>
    <property type="match status" value="1"/>
</dbReference>
<dbReference type="AlphaFoldDB" id="A0A097R1X0"/>
<keyword evidence="5 7" id="KW-1278">Translocase</keyword>
<dbReference type="Gene3D" id="2.40.50.100">
    <property type="match status" value="1"/>
</dbReference>
<gene>
    <name evidence="7 9" type="primary">potA</name>
    <name evidence="9" type="ORF">AT03_10245</name>
</gene>
<dbReference type="PANTHER" id="PTHR42781">
    <property type="entry name" value="SPERMIDINE/PUTRESCINE IMPORT ATP-BINDING PROTEIN POTA"/>
    <property type="match status" value="1"/>
</dbReference>
<dbReference type="GO" id="GO:0015594">
    <property type="term" value="F:ABC-type putrescine transporter activity"/>
    <property type="evidence" value="ECO:0007669"/>
    <property type="project" value="InterPro"/>
</dbReference>
<dbReference type="FunFam" id="3.40.50.300:FF:000133">
    <property type="entry name" value="Spermidine/putrescine import ATP-binding protein PotA"/>
    <property type="match status" value="1"/>
</dbReference>
<dbReference type="InterPro" id="IPR005893">
    <property type="entry name" value="PotA-like"/>
</dbReference>
<dbReference type="HOGENOM" id="CLU_000604_1_1_6"/>
<evidence type="ECO:0000256" key="2">
    <source>
        <dbReference type="ARBA" id="ARBA00022475"/>
    </source>
</evidence>
<evidence type="ECO:0000256" key="3">
    <source>
        <dbReference type="ARBA" id="ARBA00022741"/>
    </source>
</evidence>
<dbReference type="EMBL" id="CP009706">
    <property type="protein sequence ID" value="AIU72724.1"/>
    <property type="molecule type" value="Genomic_DNA"/>
</dbReference>
<comment type="function">
    <text evidence="7">Part of the ABC transporter complex PotABCD involved in spermidine/putrescine import. Responsible for energy coupling to the transport system.</text>
</comment>
<sequence>MTEISSLGSNAALQPVVRLTGIRKSFDDKDIITDLDLTINHGEFLTILGPSGCGKTTVLRLIAGLEDVDDGRVILDGDDITHVPAENRCVNTVFQSYALFPHMTVLDNVAFGLRMQKRPEAEIIPRAHEALRMVQLEEFAQRRPHQLSGGQQQRVAIARAVVNKPKVLLLDESLSALDYKLRKQMQNELKALQRKLGITFIFVTHDQEEALTMSDRIVVMRDGKIEQDGTPREIYEEPKNLFVASFIGEINIFDAEVLHRVDEHRVRANVEGRECNIYVNAEMDVQAGDKLNVLLRPEDVRVEEIHDAGQVDGIIGYVRERNYKGMTLESTVELENGKMVLVSEFFNEDDPDVDHSLDQKMAVTWVESWEVVLANEEVA</sequence>
<dbReference type="InterPro" id="IPR008995">
    <property type="entry name" value="Mo/tungstate-bd_C_term_dom"/>
</dbReference>
<dbReference type="eggNOG" id="COG3842">
    <property type="taxonomic scope" value="Bacteria"/>
</dbReference>
<dbReference type="RefSeq" id="WP_025801204.1">
    <property type="nucleotide sequence ID" value="NZ_CP009706.1"/>
</dbReference>
<dbReference type="InterPro" id="IPR027417">
    <property type="entry name" value="P-loop_NTPase"/>
</dbReference>
<evidence type="ECO:0000256" key="6">
    <source>
        <dbReference type="ARBA" id="ARBA00023136"/>
    </source>
</evidence>
<reference evidence="9 10" key="1">
    <citation type="journal article" date="2014" name="Gut Pathog.">
        <title>Gene clusters of Hafnia alvei strain FB1 important in survival and pathogenesis: a draft genome perspective.</title>
        <authorList>
            <person name="Tan J.Y."/>
            <person name="Yin W.F."/>
            <person name="Chan K.G."/>
        </authorList>
    </citation>
    <scope>NUCLEOTIDE SEQUENCE [LARGE SCALE GENOMIC DNA]</scope>
    <source>
        <strain evidence="9 10">FB1</strain>
    </source>
</reference>